<dbReference type="SUPFAM" id="SSF53271">
    <property type="entry name" value="PRTase-like"/>
    <property type="match status" value="1"/>
</dbReference>
<dbReference type="CDD" id="cd06223">
    <property type="entry name" value="PRTases_typeI"/>
    <property type="match status" value="1"/>
</dbReference>
<feature type="domain" description="Phosphoribosyltransferase" evidence="10">
    <location>
        <begin position="21"/>
        <end position="230"/>
    </location>
</feature>
<keyword evidence="5" id="KW-0021">Allosteric enzyme</keyword>
<keyword evidence="6 11" id="KW-0328">Glycosyltransferase</keyword>
<evidence type="ECO:0000313" key="12">
    <source>
        <dbReference type="Proteomes" id="UP001220961"/>
    </source>
</evidence>
<evidence type="ECO:0000256" key="9">
    <source>
        <dbReference type="ARBA" id="ARBA00023134"/>
    </source>
</evidence>
<keyword evidence="7 11" id="KW-0808">Transferase</keyword>
<dbReference type="GO" id="GO:0004845">
    <property type="term" value="F:uracil phosphoribosyltransferase activity"/>
    <property type="evidence" value="ECO:0007669"/>
    <property type="project" value="UniProtKB-EC"/>
</dbReference>
<dbReference type="Proteomes" id="UP001220961">
    <property type="component" value="Chromosome 3"/>
</dbReference>
<evidence type="ECO:0000259" key="10">
    <source>
        <dbReference type="Pfam" id="PF14681"/>
    </source>
</evidence>
<comment type="similarity">
    <text evidence="3">Belongs to the UPRTase family.</text>
</comment>
<dbReference type="FunFam" id="3.40.50.2020:FF:000023">
    <property type="entry name" value="Probable uracil phosphoribosyltransferase"/>
    <property type="match status" value="1"/>
</dbReference>
<proteinExistence type="inferred from homology"/>
<evidence type="ECO:0000256" key="5">
    <source>
        <dbReference type="ARBA" id="ARBA00022533"/>
    </source>
</evidence>
<keyword evidence="12" id="KW-1185">Reference proteome</keyword>
<evidence type="ECO:0000256" key="8">
    <source>
        <dbReference type="ARBA" id="ARBA00022741"/>
    </source>
</evidence>
<gene>
    <name evidence="11" type="primary">FUR1</name>
    <name evidence="11" type="ORF">MCAP1_001409</name>
</gene>
<dbReference type="Gene3D" id="3.40.50.2020">
    <property type="match status" value="1"/>
</dbReference>
<protein>
    <recommendedName>
        <fullName evidence="4">uracil phosphoribosyltransferase</fullName>
        <ecNumber evidence="4">2.4.2.9</ecNumber>
    </recommendedName>
</protein>
<evidence type="ECO:0000256" key="1">
    <source>
        <dbReference type="ARBA" id="ARBA00001946"/>
    </source>
</evidence>
<accession>A0AAF0E9I2</accession>
<organism evidence="11 12">
    <name type="scientific">Malassezia caprae</name>
    <dbReference type="NCBI Taxonomy" id="1381934"/>
    <lineage>
        <taxon>Eukaryota</taxon>
        <taxon>Fungi</taxon>
        <taxon>Dikarya</taxon>
        <taxon>Basidiomycota</taxon>
        <taxon>Ustilaginomycotina</taxon>
        <taxon>Malasseziomycetes</taxon>
        <taxon>Malasseziales</taxon>
        <taxon>Malasseziaceae</taxon>
        <taxon>Malassezia</taxon>
    </lineage>
</organism>
<reference evidence="11" key="1">
    <citation type="submission" date="2023-03" db="EMBL/GenBank/DDBJ databases">
        <title>Mating type loci evolution in Malassezia.</title>
        <authorList>
            <person name="Coelho M.A."/>
        </authorList>
    </citation>
    <scope>NUCLEOTIDE SEQUENCE</scope>
    <source>
        <strain evidence="11">CBS 10434</strain>
    </source>
</reference>
<evidence type="ECO:0000256" key="6">
    <source>
        <dbReference type="ARBA" id="ARBA00022676"/>
    </source>
</evidence>
<comment type="cofactor">
    <cofactor evidence="1">
        <name>Mg(2+)</name>
        <dbReference type="ChEBI" id="CHEBI:18420"/>
    </cofactor>
</comment>
<dbReference type="NCBIfam" id="NF001097">
    <property type="entry name" value="PRK00129.1"/>
    <property type="match status" value="1"/>
</dbReference>
<dbReference type="GO" id="GO:0008655">
    <property type="term" value="P:pyrimidine-containing compound salvage"/>
    <property type="evidence" value="ECO:0007669"/>
    <property type="project" value="UniProtKB-ARBA"/>
</dbReference>
<comment type="pathway">
    <text evidence="2">Pyrimidine metabolism; UMP biosynthesis via salvage pathway; UMP from uracil: step 1/1.</text>
</comment>
<keyword evidence="8" id="KW-0547">Nucleotide-binding</keyword>
<dbReference type="Pfam" id="PF14681">
    <property type="entry name" value="UPRTase"/>
    <property type="match status" value="1"/>
</dbReference>
<dbReference type="InterPro" id="IPR029057">
    <property type="entry name" value="PRTase-like"/>
</dbReference>
<evidence type="ECO:0000256" key="2">
    <source>
        <dbReference type="ARBA" id="ARBA00005180"/>
    </source>
</evidence>
<dbReference type="InterPro" id="IPR000836">
    <property type="entry name" value="PRTase_dom"/>
</dbReference>
<dbReference type="GO" id="GO:0005525">
    <property type="term" value="F:GTP binding"/>
    <property type="evidence" value="ECO:0007669"/>
    <property type="project" value="UniProtKB-KW"/>
</dbReference>
<name>A0AAF0E9I2_9BASI</name>
<evidence type="ECO:0000313" key="11">
    <source>
        <dbReference type="EMBL" id="WFD19186.1"/>
    </source>
</evidence>
<sequence>MTSTDAGEPGPLPPNAERLTVTPQLHALLTMIRDKNTQRSDFIFYSDRIIRLLVEEGLNHLPVVEHTVETPTGMSYKGVAFQGRICGVSILRAGEAMEAGLRECCRSVRIGKILIQRDEGTAKPKLFYAKLPEDIADRWVLLLDPMLGTSAPLTPATGGSAIQAMQVLVNHGVQPSKILFLNMIASPEGLQNIWQAFPDVRVISAWVDACLSDQQYILPGLGDYGDRYYSG</sequence>
<evidence type="ECO:0000256" key="7">
    <source>
        <dbReference type="ARBA" id="ARBA00022679"/>
    </source>
</evidence>
<evidence type="ECO:0000256" key="4">
    <source>
        <dbReference type="ARBA" id="ARBA00011894"/>
    </source>
</evidence>
<dbReference type="EMBL" id="CP119910">
    <property type="protein sequence ID" value="WFD19186.1"/>
    <property type="molecule type" value="Genomic_DNA"/>
</dbReference>
<keyword evidence="9" id="KW-0342">GTP-binding</keyword>
<dbReference type="AlphaFoldDB" id="A0AAF0E9I2"/>
<evidence type="ECO:0000256" key="3">
    <source>
        <dbReference type="ARBA" id="ARBA00009516"/>
    </source>
</evidence>
<dbReference type="EC" id="2.4.2.9" evidence="4"/>